<sequence length="216" mass="25685">MSRSFCAYKKYLLALCVSVTFCYVSCNEKKESTTQKQLDTSILKEYDVEFLNSTVWLPPNYEKLTYEAIFELAKVSDDRFVNTLLQSSKEYRDKEEKPVFFRDELMPSNFIAIYPRPYLALTKEAASYYISDFAATMKREDQQYGRTSEIIEKRIKNFRGHKMVKLKVKQEFAFKNNHHFMQYFISSDIRSFMIIHIDVLNNDYELNFKELSLKSN</sequence>
<proteinExistence type="predicted"/>
<organism evidence="1 2">
    <name type="scientific">Dokdonia pacifica</name>
    <dbReference type="NCBI Taxonomy" id="1627892"/>
    <lineage>
        <taxon>Bacteria</taxon>
        <taxon>Pseudomonadati</taxon>
        <taxon>Bacteroidota</taxon>
        <taxon>Flavobacteriia</taxon>
        <taxon>Flavobacteriales</taxon>
        <taxon>Flavobacteriaceae</taxon>
        <taxon>Dokdonia</taxon>
    </lineage>
</organism>
<dbReference type="AlphaFoldDB" id="A0A238ZI60"/>
<evidence type="ECO:0000313" key="1">
    <source>
        <dbReference type="EMBL" id="SNR82832.1"/>
    </source>
</evidence>
<name>A0A238ZI60_9FLAO</name>
<dbReference type="Proteomes" id="UP000198379">
    <property type="component" value="Unassembled WGS sequence"/>
</dbReference>
<dbReference type="RefSeq" id="WP_089371565.1">
    <property type="nucleotide sequence ID" value="NZ_BMEP01000001.1"/>
</dbReference>
<keyword evidence="2" id="KW-1185">Reference proteome</keyword>
<reference evidence="1 2" key="1">
    <citation type="submission" date="2017-06" db="EMBL/GenBank/DDBJ databases">
        <authorList>
            <person name="Kim H.J."/>
            <person name="Triplett B.A."/>
        </authorList>
    </citation>
    <scope>NUCLEOTIDE SEQUENCE [LARGE SCALE GENOMIC DNA]</scope>
    <source>
        <strain evidence="1 2">DSM 25597</strain>
    </source>
</reference>
<dbReference type="OrthoDB" id="9949412at2"/>
<accession>A0A238ZI60</accession>
<protein>
    <submittedName>
        <fullName evidence="1">Uncharacterized protein</fullName>
    </submittedName>
</protein>
<dbReference type="EMBL" id="FZNY01000003">
    <property type="protein sequence ID" value="SNR82832.1"/>
    <property type="molecule type" value="Genomic_DNA"/>
</dbReference>
<evidence type="ECO:0000313" key="2">
    <source>
        <dbReference type="Proteomes" id="UP000198379"/>
    </source>
</evidence>
<gene>
    <name evidence="1" type="ORF">SAMN06265376_103240</name>
</gene>